<dbReference type="EMBL" id="CAJNRF010009270">
    <property type="protein sequence ID" value="CAF2108433.1"/>
    <property type="molecule type" value="Genomic_DNA"/>
</dbReference>
<protein>
    <submittedName>
        <fullName evidence="1">Uncharacterized protein</fullName>
    </submittedName>
</protein>
<accession>A0A816UA01</accession>
<keyword evidence="4" id="KW-1185">Reference proteome</keyword>
<organism evidence="1 3">
    <name type="scientific">Rotaria magnacalcarata</name>
    <dbReference type="NCBI Taxonomy" id="392030"/>
    <lineage>
        <taxon>Eukaryota</taxon>
        <taxon>Metazoa</taxon>
        <taxon>Spiralia</taxon>
        <taxon>Gnathifera</taxon>
        <taxon>Rotifera</taxon>
        <taxon>Eurotatoria</taxon>
        <taxon>Bdelloidea</taxon>
        <taxon>Philodinida</taxon>
        <taxon>Philodinidae</taxon>
        <taxon>Rotaria</taxon>
    </lineage>
</organism>
<dbReference type="AlphaFoldDB" id="A0A816UA01"/>
<evidence type="ECO:0000313" key="1">
    <source>
        <dbReference type="EMBL" id="CAF2108433.1"/>
    </source>
</evidence>
<sequence>MAKRPCTTQVDRPGVANYLQAINNVTIFQQNFNSSNFKKLDVKACVHLIQALFLPNKDVEYITWTQLSIFVAVFQRLFTDFSQCGYFLVDYVQESTRRLDIVQLRVELVQILLKSSNQFTSLSVESVLKRQRSAANGEPTTFSDAIIRWDTIQPFTLVFTTSDKPLFVYRKPTDVPKA</sequence>
<evidence type="ECO:0000313" key="2">
    <source>
        <dbReference type="EMBL" id="CAF4348498.1"/>
    </source>
</evidence>
<dbReference type="EMBL" id="CAJOBG010028315">
    <property type="protein sequence ID" value="CAF4348498.1"/>
    <property type="molecule type" value="Genomic_DNA"/>
</dbReference>
<name>A0A816UA01_9BILA</name>
<dbReference type="Proteomes" id="UP000663866">
    <property type="component" value="Unassembled WGS sequence"/>
</dbReference>
<evidence type="ECO:0000313" key="3">
    <source>
        <dbReference type="Proteomes" id="UP000663856"/>
    </source>
</evidence>
<proteinExistence type="predicted"/>
<reference evidence="1" key="1">
    <citation type="submission" date="2021-02" db="EMBL/GenBank/DDBJ databases">
        <authorList>
            <person name="Nowell W R."/>
        </authorList>
    </citation>
    <scope>NUCLEOTIDE SEQUENCE</scope>
</reference>
<gene>
    <name evidence="2" type="ORF">OVN521_LOCUS32833</name>
    <name evidence="1" type="ORF">WKI299_LOCUS21799</name>
</gene>
<comment type="caution">
    <text evidence="1">The sequence shown here is derived from an EMBL/GenBank/DDBJ whole genome shotgun (WGS) entry which is preliminary data.</text>
</comment>
<evidence type="ECO:0000313" key="4">
    <source>
        <dbReference type="Proteomes" id="UP000663866"/>
    </source>
</evidence>
<dbReference type="Proteomes" id="UP000663856">
    <property type="component" value="Unassembled WGS sequence"/>
</dbReference>